<gene>
    <name evidence="5" type="ORF">ACFPFO_17890</name>
</gene>
<protein>
    <submittedName>
        <fullName evidence="5">Helix-turn-helix domain-containing protein</fullName>
    </submittedName>
</protein>
<evidence type="ECO:0000313" key="6">
    <source>
        <dbReference type="Proteomes" id="UP001595925"/>
    </source>
</evidence>
<evidence type="ECO:0000256" key="2">
    <source>
        <dbReference type="ARBA" id="ARBA00023163"/>
    </source>
</evidence>
<dbReference type="InterPro" id="IPR056529">
    <property type="entry name" value="HVO_2928_N"/>
</dbReference>
<keyword evidence="1" id="KW-0805">Transcription regulation</keyword>
<comment type="caution">
    <text evidence="5">The sequence shown here is derived from an EMBL/GenBank/DDBJ whole genome shotgun (WGS) entry which is preliminary data.</text>
</comment>
<dbReference type="SUPFAM" id="SSF88659">
    <property type="entry name" value="Sigma3 and sigma4 domains of RNA polymerase sigma factors"/>
    <property type="match status" value="1"/>
</dbReference>
<feature type="domain" description="HTH bat-type" evidence="3">
    <location>
        <begin position="181"/>
        <end position="232"/>
    </location>
</feature>
<dbReference type="InterPro" id="IPR013324">
    <property type="entry name" value="RNA_pol_sigma_r3/r4-like"/>
</dbReference>
<feature type="domain" description="HVO-2928 N-terminal" evidence="4">
    <location>
        <begin position="3"/>
        <end position="168"/>
    </location>
</feature>
<keyword evidence="6" id="KW-1185">Reference proteome</keyword>
<dbReference type="PANTHER" id="PTHR34236:SF1">
    <property type="entry name" value="DIMETHYL SULFOXIDE REDUCTASE TRANSCRIPTIONAL ACTIVATOR"/>
    <property type="match status" value="1"/>
</dbReference>
<sequence>MREFVFALEYEPGRNSVADTLATYPETTLRSLACHVSPESLWRVDRAIGSPEALDALEDAFLNAEYFSDCLITEDCGADSETEILDRTDDALILYTYWERTSVCTSVPHLALEHLGDGLLFDTQREGRRYTWRIILANEANVHAFFTALQEEVGDCAGMEMIRLTDLSPSPTSQSASEDTLSQEQRDALRTAIEHGYYETPRQIDLTELAEQLDIPRSTLSYRLQRAEAELAKYFVETGNPLEAESLSSSL</sequence>
<evidence type="ECO:0000259" key="4">
    <source>
        <dbReference type="Pfam" id="PF24281"/>
    </source>
</evidence>
<name>A0ABD5QIS0_9EURY</name>
<reference evidence="5 6" key="1">
    <citation type="journal article" date="2019" name="Int. J. Syst. Evol. Microbiol.">
        <title>The Global Catalogue of Microorganisms (GCM) 10K type strain sequencing project: providing services to taxonomists for standard genome sequencing and annotation.</title>
        <authorList>
            <consortium name="The Broad Institute Genomics Platform"/>
            <consortium name="The Broad Institute Genome Sequencing Center for Infectious Disease"/>
            <person name="Wu L."/>
            <person name="Ma J."/>
        </authorList>
    </citation>
    <scope>NUCLEOTIDE SEQUENCE [LARGE SCALE GENOMIC DNA]</scope>
    <source>
        <strain evidence="5 6">CGMCC 1.15824</strain>
    </source>
</reference>
<organism evidence="5 6">
    <name type="scientific">Saliphagus infecundisoli</name>
    <dbReference type="NCBI Taxonomy" id="1849069"/>
    <lineage>
        <taxon>Archaea</taxon>
        <taxon>Methanobacteriati</taxon>
        <taxon>Methanobacteriota</taxon>
        <taxon>Stenosarchaea group</taxon>
        <taxon>Halobacteria</taxon>
        <taxon>Halobacteriales</taxon>
        <taxon>Natrialbaceae</taxon>
        <taxon>Saliphagus</taxon>
    </lineage>
</organism>
<dbReference type="PANTHER" id="PTHR34236">
    <property type="entry name" value="DIMETHYL SULFOXIDE REDUCTASE TRANSCRIPTIONAL ACTIVATOR"/>
    <property type="match status" value="1"/>
</dbReference>
<dbReference type="Pfam" id="PF24281">
    <property type="entry name" value="HVO_2928_N"/>
    <property type="match status" value="1"/>
</dbReference>
<evidence type="ECO:0000313" key="5">
    <source>
        <dbReference type="EMBL" id="MFC4989596.1"/>
    </source>
</evidence>
<dbReference type="Proteomes" id="UP001595925">
    <property type="component" value="Unassembled WGS sequence"/>
</dbReference>
<proteinExistence type="predicted"/>
<evidence type="ECO:0000259" key="3">
    <source>
        <dbReference type="Pfam" id="PF04967"/>
    </source>
</evidence>
<dbReference type="RefSeq" id="WP_224829650.1">
    <property type="nucleotide sequence ID" value="NZ_JAIVEF010000023.1"/>
</dbReference>
<keyword evidence="2" id="KW-0804">Transcription</keyword>
<dbReference type="InterPro" id="IPR007050">
    <property type="entry name" value="HTH_bacterioopsin"/>
</dbReference>
<dbReference type="AlphaFoldDB" id="A0ABD5QIS0"/>
<accession>A0ABD5QIS0</accession>
<evidence type="ECO:0000256" key="1">
    <source>
        <dbReference type="ARBA" id="ARBA00023015"/>
    </source>
</evidence>
<dbReference type="Pfam" id="PF04967">
    <property type="entry name" value="HTH_10"/>
    <property type="match status" value="1"/>
</dbReference>
<dbReference type="EMBL" id="JBHSJG010000050">
    <property type="protein sequence ID" value="MFC4989596.1"/>
    <property type="molecule type" value="Genomic_DNA"/>
</dbReference>